<feature type="non-terminal residue" evidence="6">
    <location>
        <position position="1"/>
    </location>
</feature>
<organism evidence="6 7">
    <name type="scientific">Taxus chinensis</name>
    <name type="common">Chinese yew</name>
    <name type="synonym">Taxus wallichiana var. chinensis</name>
    <dbReference type="NCBI Taxonomy" id="29808"/>
    <lineage>
        <taxon>Eukaryota</taxon>
        <taxon>Viridiplantae</taxon>
        <taxon>Streptophyta</taxon>
        <taxon>Embryophyta</taxon>
        <taxon>Tracheophyta</taxon>
        <taxon>Spermatophyta</taxon>
        <taxon>Pinopsida</taxon>
        <taxon>Pinidae</taxon>
        <taxon>Conifers II</taxon>
        <taxon>Cupressales</taxon>
        <taxon>Taxaceae</taxon>
        <taxon>Taxus</taxon>
    </lineage>
</organism>
<feature type="domain" description="Gamma-glutamylcyclotransferase AIG2-like" evidence="5">
    <location>
        <begin position="29"/>
        <end position="139"/>
    </location>
</feature>
<dbReference type="SUPFAM" id="SSF110857">
    <property type="entry name" value="Gamma-glutamyl cyclotransferase-like"/>
    <property type="match status" value="1"/>
</dbReference>
<comment type="caution">
    <text evidence="6">The sequence shown here is derived from an EMBL/GenBank/DDBJ whole genome shotgun (WGS) entry which is preliminary data.</text>
</comment>
<accession>A0AA38CNL3</accession>
<proteinExistence type="inferred from homology"/>
<dbReference type="OMA" id="CGPYNVP"/>
<dbReference type="InterPro" id="IPR039126">
    <property type="entry name" value="GGACT"/>
</dbReference>
<dbReference type="InterPro" id="IPR009288">
    <property type="entry name" value="AIG2-like_dom"/>
</dbReference>
<dbReference type="GO" id="GO:0005829">
    <property type="term" value="C:cytosol"/>
    <property type="evidence" value="ECO:0007669"/>
    <property type="project" value="TreeGrafter"/>
</dbReference>
<dbReference type="AlphaFoldDB" id="A0AA38CNL3"/>
<gene>
    <name evidence="6" type="ORF">KI387_031471</name>
</gene>
<name>A0AA38CNL3_TAXCH</name>
<dbReference type="PANTHER" id="PTHR12510">
    <property type="entry name" value="TROPONIN C-AKIN-1 PROTEIN"/>
    <property type="match status" value="1"/>
</dbReference>
<keyword evidence="7" id="KW-1185">Reference proteome</keyword>
<dbReference type="Proteomes" id="UP000824469">
    <property type="component" value="Unassembled WGS sequence"/>
</dbReference>
<sequence>CRDMQVPKIRRMTSSRSGGSEELKKAYTLFVYGTLKRGFGNQWLTEEMIGGGHAEFLGKGRSRGKYPLVCGPFQVPFLLFMEGKGRHVWGELYAVDSHALARFDELEGTSEGHYVRRPIQLVQVKKEGEIEGQAYFAGDGYADRLWMKTGKAKCLSCYSEEEGRTYVRRKDRPSHLTFLQHINLFVSTPPHQQPQAIAAADC</sequence>
<dbReference type="CDD" id="cd06661">
    <property type="entry name" value="GGCT_like"/>
    <property type="match status" value="1"/>
</dbReference>
<feature type="active site" description="Proton acceptor" evidence="3">
    <location>
        <position position="107"/>
    </location>
</feature>
<dbReference type="EMBL" id="JAHRHJ020000010">
    <property type="protein sequence ID" value="KAH9299789.1"/>
    <property type="molecule type" value="Genomic_DNA"/>
</dbReference>
<evidence type="ECO:0000313" key="7">
    <source>
        <dbReference type="Proteomes" id="UP000824469"/>
    </source>
</evidence>
<dbReference type="InterPro" id="IPR036568">
    <property type="entry name" value="GGCT-like_sf"/>
</dbReference>
<dbReference type="InterPro" id="IPR013024">
    <property type="entry name" value="GGCT-like"/>
</dbReference>
<comment type="similarity">
    <text evidence="2 4">Belongs to the gamma-glutamylcyclotransferase family.</text>
</comment>
<evidence type="ECO:0000313" key="6">
    <source>
        <dbReference type="EMBL" id="KAH9299789.1"/>
    </source>
</evidence>
<dbReference type="PANTHER" id="PTHR12510:SF4">
    <property type="entry name" value="GAMMA-GLUTAMYLAMINECYCLOTRANSFERASE"/>
    <property type="match status" value="1"/>
</dbReference>
<evidence type="ECO:0000256" key="2">
    <source>
        <dbReference type="ARBA" id="ARBA00008861"/>
    </source>
</evidence>
<dbReference type="Gene3D" id="3.10.490.10">
    <property type="entry name" value="Gamma-glutamyl cyclotransferase-like"/>
    <property type="match status" value="1"/>
</dbReference>
<protein>
    <recommendedName>
        <fullName evidence="4">Gamma-glutamylcyclotransferase family protein</fullName>
    </recommendedName>
</protein>
<comment type="function">
    <text evidence="1">Putative gamma-glutamylcyclotransferase.</text>
</comment>
<dbReference type="Pfam" id="PF06094">
    <property type="entry name" value="GGACT"/>
    <property type="match status" value="1"/>
</dbReference>
<evidence type="ECO:0000256" key="4">
    <source>
        <dbReference type="RuleBase" id="RU367036"/>
    </source>
</evidence>
<dbReference type="GO" id="GO:0061929">
    <property type="term" value="F:gamma-glutamylaminecyclotransferase activity"/>
    <property type="evidence" value="ECO:0007669"/>
    <property type="project" value="InterPro"/>
</dbReference>
<evidence type="ECO:0000256" key="1">
    <source>
        <dbReference type="ARBA" id="ARBA00002782"/>
    </source>
</evidence>
<evidence type="ECO:0000256" key="3">
    <source>
        <dbReference type="PIRSR" id="PIRSR639126-1"/>
    </source>
</evidence>
<evidence type="ECO:0000259" key="5">
    <source>
        <dbReference type="Pfam" id="PF06094"/>
    </source>
</evidence>
<reference evidence="6 7" key="1">
    <citation type="journal article" date="2021" name="Nat. Plants">
        <title>The Taxus genome provides insights into paclitaxel biosynthesis.</title>
        <authorList>
            <person name="Xiong X."/>
            <person name="Gou J."/>
            <person name="Liao Q."/>
            <person name="Li Y."/>
            <person name="Zhou Q."/>
            <person name="Bi G."/>
            <person name="Li C."/>
            <person name="Du R."/>
            <person name="Wang X."/>
            <person name="Sun T."/>
            <person name="Guo L."/>
            <person name="Liang H."/>
            <person name="Lu P."/>
            <person name="Wu Y."/>
            <person name="Zhang Z."/>
            <person name="Ro D.K."/>
            <person name="Shang Y."/>
            <person name="Huang S."/>
            <person name="Yan J."/>
        </authorList>
    </citation>
    <scope>NUCLEOTIDE SEQUENCE [LARGE SCALE GENOMIC DNA]</scope>
    <source>
        <strain evidence="6">Ta-2019</strain>
    </source>
</reference>